<organism evidence="2 3">
    <name type="scientific">Corchorus capsularis</name>
    <name type="common">Jute</name>
    <dbReference type="NCBI Taxonomy" id="210143"/>
    <lineage>
        <taxon>Eukaryota</taxon>
        <taxon>Viridiplantae</taxon>
        <taxon>Streptophyta</taxon>
        <taxon>Embryophyta</taxon>
        <taxon>Tracheophyta</taxon>
        <taxon>Spermatophyta</taxon>
        <taxon>Magnoliopsida</taxon>
        <taxon>eudicotyledons</taxon>
        <taxon>Gunneridae</taxon>
        <taxon>Pentapetalae</taxon>
        <taxon>rosids</taxon>
        <taxon>malvids</taxon>
        <taxon>Malvales</taxon>
        <taxon>Malvaceae</taxon>
        <taxon>Grewioideae</taxon>
        <taxon>Apeibeae</taxon>
        <taxon>Corchorus</taxon>
    </lineage>
</organism>
<sequence length="446" mass="51896">MSPFGRSNKCDEIKVEVESLISTLQRGLGNARLSMPPSYCIFKTPSILFRHRENAFLPNCFSIGPMHHGKPNFVVTDKIKMKYLKGLLSRVLAATHPEAEKMSEEAKGIEEQKILSDWINVVRSIEKQAMVCYAGLDCAEMGDEFVNMLLLDGCFIIELFRKDAEVVNKELDDPIFSMSCMFQFLHHDLILLENQIPWLVLQTLFDKTKLPSETKSLIELALHFFATMFTSNPPLKPDIFKDKDIKHILDFLRLSLILPSREIHLDKKSGWQPIRSLTKLKEAGVKFIKVAPESILDIKFRNTGVLEIPSLLIQETTETILRNLIAYEQCLPNCPPIFISYAKVLDNLIDTTSDLDILCKRDIWDNWLSPEDATQFFNKLYNDTYVKEFYYSNLYDDLNNYCKRWWPRWRAYYVQNYFSKPWAIAAQIYAVIMFVFTLWQTYIKKG</sequence>
<protein>
    <submittedName>
        <fullName evidence="2">Uncharacterized protein</fullName>
    </submittedName>
</protein>
<dbReference type="AlphaFoldDB" id="A0A1R3IRW1"/>
<dbReference type="PANTHER" id="PTHR31170:SF17">
    <property type="match status" value="1"/>
</dbReference>
<dbReference type="EMBL" id="AWWV01009616">
    <property type="protein sequence ID" value="OMO85312.1"/>
    <property type="molecule type" value="Genomic_DNA"/>
</dbReference>
<feature type="transmembrane region" description="Helical" evidence="1">
    <location>
        <begin position="422"/>
        <end position="443"/>
    </location>
</feature>
<keyword evidence="3" id="KW-1185">Reference proteome</keyword>
<reference evidence="2 3" key="1">
    <citation type="submission" date="2013-09" db="EMBL/GenBank/DDBJ databases">
        <title>Corchorus capsularis genome sequencing.</title>
        <authorList>
            <person name="Alam M."/>
            <person name="Haque M.S."/>
            <person name="Islam M.S."/>
            <person name="Emdad E.M."/>
            <person name="Islam M.M."/>
            <person name="Ahmed B."/>
            <person name="Halim A."/>
            <person name="Hossen Q.M.M."/>
            <person name="Hossain M.Z."/>
            <person name="Ahmed R."/>
            <person name="Khan M.M."/>
            <person name="Islam R."/>
            <person name="Rashid M.M."/>
            <person name="Khan S.A."/>
            <person name="Rahman M.S."/>
            <person name="Alam M."/>
        </authorList>
    </citation>
    <scope>NUCLEOTIDE SEQUENCE [LARGE SCALE GENOMIC DNA]</scope>
    <source>
        <strain evidence="3">cv. CVL-1</strain>
        <tissue evidence="2">Whole seedling</tissue>
    </source>
</reference>
<dbReference type="Gramene" id="OMO85312">
    <property type="protein sequence ID" value="OMO85312"/>
    <property type="gene ID" value="CCACVL1_10276"/>
</dbReference>
<comment type="caution">
    <text evidence="2">The sequence shown here is derived from an EMBL/GenBank/DDBJ whole genome shotgun (WGS) entry which is preliminary data.</text>
</comment>
<evidence type="ECO:0000313" key="3">
    <source>
        <dbReference type="Proteomes" id="UP000188268"/>
    </source>
</evidence>
<accession>A0A1R3IRW1</accession>
<name>A0A1R3IRW1_COCAP</name>
<dbReference type="OrthoDB" id="591587at2759"/>
<dbReference type="PANTHER" id="PTHR31170">
    <property type="entry name" value="BNAC04G53230D PROTEIN"/>
    <property type="match status" value="1"/>
</dbReference>
<dbReference type="OMA" id="WPQWRAY"/>
<dbReference type="Pfam" id="PF03140">
    <property type="entry name" value="DUF247"/>
    <property type="match status" value="1"/>
</dbReference>
<dbReference type="InterPro" id="IPR004158">
    <property type="entry name" value="DUF247_pln"/>
</dbReference>
<gene>
    <name evidence="2" type="ORF">CCACVL1_10276</name>
</gene>
<evidence type="ECO:0000256" key="1">
    <source>
        <dbReference type="SAM" id="Phobius"/>
    </source>
</evidence>
<dbReference type="STRING" id="210143.A0A1R3IRW1"/>
<keyword evidence="1" id="KW-0812">Transmembrane</keyword>
<dbReference type="Proteomes" id="UP000188268">
    <property type="component" value="Unassembled WGS sequence"/>
</dbReference>
<proteinExistence type="predicted"/>
<evidence type="ECO:0000313" key="2">
    <source>
        <dbReference type="EMBL" id="OMO85312.1"/>
    </source>
</evidence>
<keyword evidence="1" id="KW-1133">Transmembrane helix</keyword>
<keyword evidence="1" id="KW-0472">Membrane</keyword>